<evidence type="ECO:0000256" key="1">
    <source>
        <dbReference type="ARBA" id="ARBA00001974"/>
    </source>
</evidence>
<dbReference type="RefSeq" id="WP_046478700.1">
    <property type="nucleotide sequence ID" value="NZ_LN829119.1"/>
</dbReference>
<dbReference type="Gene3D" id="3.50.50.60">
    <property type="entry name" value="FAD/NAD(P)-binding domain"/>
    <property type="match status" value="3"/>
</dbReference>
<feature type="domain" description="Glucose-methanol-choline oxidoreductase N-terminal" evidence="16">
    <location>
        <begin position="87"/>
        <end position="296"/>
    </location>
</feature>
<dbReference type="EC" id="1.1.3.6" evidence="13"/>
<dbReference type="InterPro" id="IPR007867">
    <property type="entry name" value="GMC_OxRtase_C"/>
</dbReference>
<keyword evidence="8" id="KW-1207">Sterol metabolism</keyword>
<sequence>MVFANRTIGDAMPAYDAVVIGSGYGGGVAASRLARMGLRVAILEQGRLWRPGDFPITAKARRKTTRLTGRAPRLGDPTGLYYLSVGKGLTVFGASGLGGGSLINAGVVLRPDLNRLRKAGWPEAVIGDGLLREGLSRAETMLGVAPVPHPQRFAKYAGMRRAAEAVGCKVQLPPMTISHRPGPNAAGVMQYACKYCGDCWSGCNVGAKNTVGITYIADAVDHGATVLCESRVQMISKAANGWAVVVQDLSGENACAPRRIEAPIVVLAAGTLGTTELLLRAQEHGLKLSTKLGENFSANGDDLVIASGLDEPVNAIATGFPSQAPRGAATVGPHSMALIDLGDEDGPLWIHDGTMLTVMAGLAPVKNLLQLNITRARKLLKDGIYGNEMSRTQLLYVVAHDDASGRLKLQNDRVIVDWPGYSSAPERQRAEQKVKALIEGVGGVFSPNPFTMRAFGGNRIIAHPLGGCGMGDTVENGVVAHDGRVFDPAKGPTGVHDGLYVCDGAAAPSAIGVSPLLTITALAERAMILVAERLQRKLDVTSAPLRPLRDAAM</sequence>
<evidence type="ECO:0000256" key="13">
    <source>
        <dbReference type="ARBA" id="ARBA00049723"/>
    </source>
</evidence>
<dbReference type="InterPro" id="IPR000172">
    <property type="entry name" value="GMC_OxRdtase_N"/>
</dbReference>
<evidence type="ECO:0000256" key="9">
    <source>
        <dbReference type="ARBA" id="ARBA00023221"/>
    </source>
</evidence>
<keyword evidence="3" id="KW-0153">Cholesterol metabolism</keyword>
<evidence type="ECO:0000259" key="16">
    <source>
        <dbReference type="Pfam" id="PF00732"/>
    </source>
</evidence>
<dbReference type="GO" id="GO:0016995">
    <property type="term" value="F:cholesterol oxidase activity"/>
    <property type="evidence" value="ECO:0007669"/>
    <property type="project" value="UniProtKB-EC"/>
</dbReference>
<accession>A0A0D6JIT6</accession>
<gene>
    <name evidence="19" type="ORF">YBN1229_v1_2983</name>
</gene>
<dbReference type="KEGG" id="fiy:BN1229_v1_2983"/>
<dbReference type="KEGG" id="fil:BN1229_v1_2934"/>
<dbReference type="EC" id="5.3.3.1" evidence="11"/>
<comment type="cofactor">
    <cofactor evidence="1">
        <name>FAD</name>
        <dbReference type="ChEBI" id="CHEBI:57692"/>
    </cofactor>
</comment>
<evidence type="ECO:0000313" key="20">
    <source>
        <dbReference type="Proteomes" id="UP000033187"/>
    </source>
</evidence>
<dbReference type="Pfam" id="PF00890">
    <property type="entry name" value="FAD_binding_2"/>
    <property type="match status" value="1"/>
</dbReference>
<keyword evidence="4" id="KW-0285">Flavoprotein</keyword>
<dbReference type="InterPro" id="IPR036188">
    <property type="entry name" value="FAD/NAD-bd_sf"/>
</dbReference>
<organism evidence="19 20">
    <name type="scientific">Candidatus Filomicrobium marinum</name>
    <dbReference type="NCBI Taxonomy" id="1608628"/>
    <lineage>
        <taxon>Bacteria</taxon>
        <taxon>Pseudomonadati</taxon>
        <taxon>Pseudomonadota</taxon>
        <taxon>Alphaproteobacteria</taxon>
        <taxon>Hyphomicrobiales</taxon>
        <taxon>Hyphomicrobiaceae</taxon>
        <taxon>Filomicrobium</taxon>
    </lineage>
</organism>
<keyword evidence="5" id="KW-0274">FAD</keyword>
<dbReference type="GO" id="GO:0008203">
    <property type="term" value="P:cholesterol metabolic process"/>
    <property type="evidence" value="ECO:0007669"/>
    <property type="project" value="UniProtKB-KW"/>
</dbReference>
<dbReference type="Pfam" id="PF00732">
    <property type="entry name" value="GMC_oxred_N"/>
    <property type="match status" value="1"/>
</dbReference>
<keyword evidence="6" id="KW-0560">Oxidoreductase</keyword>
<evidence type="ECO:0000256" key="4">
    <source>
        <dbReference type="ARBA" id="ARBA00022630"/>
    </source>
</evidence>
<comment type="pathway">
    <text evidence="12">Steroid metabolism; cholesterol degradation.</text>
</comment>
<evidence type="ECO:0000256" key="5">
    <source>
        <dbReference type="ARBA" id="ARBA00022827"/>
    </source>
</evidence>
<evidence type="ECO:0000256" key="7">
    <source>
        <dbReference type="ARBA" id="ARBA00023098"/>
    </source>
</evidence>
<dbReference type="SUPFAM" id="SSF51905">
    <property type="entry name" value="FAD/NAD(P)-binding domain"/>
    <property type="match status" value="1"/>
</dbReference>
<feature type="domain" description="Glucose-methanol-choline oxidoreductase C-terminal" evidence="18">
    <location>
        <begin position="461"/>
        <end position="523"/>
    </location>
</feature>
<comment type="similarity">
    <text evidence="2">Belongs to the GMC oxidoreductase family.</text>
</comment>
<keyword evidence="20" id="KW-1185">Reference proteome</keyword>
<evidence type="ECO:0000256" key="6">
    <source>
        <dbReference type="ARBA" id="ARBA00023002"/>
    </source>
</evidence>
<reference evidence="20" key="1">
    <citation type="submission" date="2015-02" db="EMBL/GenBank/DDBJ databases">
        <authorList>
            <person name="Chooi Y.-H."/>
        </authorList>
    </citation>
    <scope>NUCLEOTIDE SEQUENCE [LARGE SCALE GENOMIC DNA]</scope>
    <source>
        <strain evidence="20">strain Y</strain>
    </source>
</reference>
<evidence type="ECO:0000259" key="17">
    <source>
        <dbReference type="Pfam" id="PF00890"/>
    </source>
</evidence>
<evidence type="ECO:0000259" key="18">
    <source>
        <dbReference type="Pfam" id="PF05199"/>
    </source>
</evidence>
<dbReference type="InterPro" id="IPR003953">
    <property type="entry name" value="FAD-dep_OxRdtase_2_FAD-bd"/>
</dbReference>
<dbReference type="PANTHER" id="PTHR47470">
    <property type="entry name" value="CHOLESTEROL OXIDASE"/>
    <property type="match status" value="1"/>
</dbReference>
<dbReference type="OrthoDB" id="9798604at2"/>
<evidence type="ECO:0000256" key="10">
    <source>
        <dbReference type="ARBA" id="ARBA00023235"/>
    </source>
</evidence>
<name>A0A0D6JIT6_9HYPH</name>
<dbReference type="Proteomes" id="UP000033187">
    <property type="component" value="Chromosome 1"/>
</dbReference>
<evidence type="ECO:0000256" key="2">
    <source>
        <dbReference type="ARBA" id="ARBA00010790"/>
    </source>
</evidence>
<evidence type="ECO:0000256" key="12">
    <source>
        <dbReference type="ARBA" id="ARBA00049645"/>
    </source>
</evidence>
<dbReference type="AlphaFoldDB" id="A0A0D6JIT6"/>
<dbReference type="Pfam" id="PF05199">
    <property type="entry name" value="GMC_oxred_C"/>
    <property type="match status" value="1"/>
</dbReference>
<evidence type="ECO:0000256" key="3">
    <source>
        <dbReference type="ARBA" id="ARBA00022548"/>
    </source>
</evidence>
<evidence type="ECO:0000256" key="11">
    <source>
        <dbReference type="ARBA" id="ARBA00038856"/>
    </source>
</evidence>
<proteinExistence type="inferred from homology"/>
<dbReference type="GO" id="GO:0004769">
    <property type="term" value="F:steroid Delta-isomerase activity"/>
    <property type="evidence" value="ECO:0007669"/>
    <property type="project" value="UniProtKB-EC"/>
</dbReference>
<evidence type="ECO:0000256" key="8">
    <source>
        <dbReference type="ARBA" id="ARBA00023166"/>
    </source>
</evidence>
<evidence type="ECO:0000256" key="15">
    <source>
        <dbReference type="ARBA" id="ARBA00049778"/>
    </source>
</evidence>
<dbReference type="EMBL" id="LN829119">
    <property type="protein sequence ID" value="CPR21290.1"/>
    <property type="molecule type" value="Genomic_DNA"/>
</dbReference>
<evidence type="ECO:0000256" key="14">
    <source>
        <dbReference type="ARBA" id="ARBA00049744"/>
    </source>
</evidence>
<protein>
    <recommendedName>
        <fullName evidence="14">Cholesterol oxidase</fullName>
        <ecNumber evidence="13">1.1.3.6</ecNumber>
        <ecNumber evidence="11">5.3.3.1</ecNumber>
    </recommendedName>
    <alternativeName>
        <fullName evidence="15">Cholesterol isomerase</fullName>
    </alternativeName>
</protein>
<dbReference type="GO" id="GO:0050660">
    <property type="term" value="F:flavin adenine dinucleotide binding"/>
    <property type="evidence" value="ECO:0007669"/>
    <property type="project" value="InterPro"/>
</dbReference>
<dbReference type="PANTHER" id="PTHR47470:SF1">
    <property type="entry name" value="FAD-DEPENDENT OXIDOREDUCTASE 2 FAD BINDING DOMAIN-CONTAINING PROTEIN"/>
    <property type="match status" value="1"/>
</dbReference>
<feature type="domain" description="FAD-dependent oxidoreductase 2 FAD-binding" evidence="17">
    <location>
        <begin position="16"/>
        <end position="46"/>
    </location>
</feature>
<keyword evidence="7" id="KW-0443">Lipid metabolism</keyword>
<keyword evidence="9" id="KW-0753">Steroid metabolism</keyword>
<keyword evidence="10" id="KW-0413">Isomerase</keyword>
<evidence type="ECO:0000313" key="19">
    <source>
        <dbReference type="EMBL" id="CPR21290.1"/>
    </source>
</evidence>
<dbReference type="InterPro" id="IPR052542">
    <property type="entry name" value="Cholesterol_Oxidase"/>
</dbReference>